<accession>A0A2W5Q3Z0</accession>
<keyword evidence="3 5" id="KW-0378">Hydrolase</keyword>
<protein>
    <recommendedName>
        <fullName evidence="5">Exodeoxyribonuclease 7 large subunit</fullName>
        <ecNumber evidence="5">3.1.11.6</ecNumber>
    </recommendedName>
    <alternativeName>
        <fullName evidence="5">Exodeoxyribonuclease VII large subunit</fullName>
        <shortName evidence="5">Exonuclease VII large subunit</shortName>
    </alternativeName>
</protein>
<comment type="function">
    <text evidence="5">Bidirectionally degrades single-stranded DNA into large acid-insoluble oligonucleotides, which are then degraded further into small acid-soluble oligonucleotides.</text>
</comment>
<evidence type="ECO:0000256" key="3">
    <source>
        <dbReference type="ARBA" id="ARBA00022801"/>
    </source>
</evidence>
<dbReference type="Proteomes" id="UP000249185">
    <property type="component" value="Unassembled WGS sequence"/>
</dbReference>
<reference evidence="10 11" key="1">
    <citation type="submission" date="2017-08" db="EMBL/GenBank/DDBJ databases">
        <title>Infants hospitalized years apart are colonized by the same room-sourced microbial strains.</title>
        <authorList>
            <person name="Brooks B."/>
            <person name="Olm M.R."/>
            <person name="Firek B.A."/>
            <person name="Baker R."/>
            <person name="Thomas B.C."/>
            <person name="Morowitz M.J."/>
            <person name="Banfield J.F."/>
        </authorList>
    </citation>
    <scope>NUCLEOTIDE SEQUENCE [LARGE SCALE GENOMIC DNA]</scope>
    <source>
        <strain evidence="10">S2_005_002_R2_34</strain>
    </source>
</reference>
<dbReference type="GO" id="GO:0003676">
    <property type="term" value="F:nucleic acid binding"/>
    <property type="evidence" value="ECO:0007669"/>
    <property type="project" value="InterPro"/>
</dbReference>
<gene>
    <name evidence="5" type="primary">xseA</name>
    <name evidence="10" type="ORF">DI556_11445</name>
</gene>
<evidence type="ECO:0000256" key="6">
    <source>
        <dbReference type="RuleBase" id="RU004355"/>
    </source>
</evidence>
<dbReference type="CDD" id="cd04489">
    <property type="entry name" value="ExoVII_LU_OBF"/>
    <property type="match status" value="1"/>
</dbReference>
<dbReference type="GO" id="GO:0008855">
    <property type="term" value="F:exodeoxyribonuclease VII activity"/>
    <property type="evidence" value="ECO:0007669"/>
    <property type="project" value="UniProtKB-UniRule"/>
</dbReference>
<sequence length="498" mass="53714">MELFEDTRPGANAPEFTVSEISGAVKRVIEGEFGRVRVRGEVGRVSRPSSGHLYLDLKDDRSVLGAVIWKGTARGLATKPEEGMEVVATGRLTTFPGSSKYQMVIEEIAPAGAGALMAMLEKRRQALAAEGLFDAGRKRALPYLPEVIGVVTSPSGAVIRDILHRLRERFPRPVLLWPVTVQGPNCAAEVTAAIRGFNALAPGGRIPRPDVLIVARGGGSIEDLWGFNEEIVVRAVAESRIPVISAVGHETDTTLIDHAADRRAPTPTAAAEMAVPVRLDLLAALGGLDERRRASAARGLALRGQRLRDLARGLPRPEAILGERAQRLDALGPRLPRALVGLVRARELGLARGPAGRFGPVLLRHGLERRGERLRRVEAGLSPRRMAELVTRLGDRLDAWSARLERDGARLGRDEAARLAALTRTLETLDPEKVLGRGYAIVRDARGHVVSSAEPAGREARLEIQFADGRVAARPETAPPRPRRRAGGGADEDQGQLL</sequence>
<evidence type="ECO:0000313" key="11">
    <source>
        <dbReference type="Proteomes" id="UP000249185"/>
    </source>
</evidence>
<comment type="catalytic activity">
    <reaction evidence="5 6">
        <text>Exonucleolytic cleavage in either 5'- to 3'- or 3'- to 5'-direction to yield nucleoside 5'-phosphates.</text>
        <dbReference type="EC" id="3.1.11.6"/>
    </reaction>
</comment>
<dbReference type="GO" id="GO:0006308">
    <property type="term" value="P:DNA catabolic process"/>
    <property type="evidence" value="ECO:0007669"/>
    <property type="project" value="UniProtKB-UniRule"/>
</dbReference>
<evidence type="ECO:0000256" key="4">
    <source>
        <dbReference type="ARBA" id="ARBA00022839"/>
    </source>
</evidence>
<comment type="subunit">
    <text evidence="5">Heterooligomer composed of large and small subunits.</text>
</comment>
<dbReference type="Pfam" id="PF02601">
    <property type="entry name" value="Exonuc_VII_L"/>
    <property type="match status" value="1"/>
</dbReference>
<comment type="subcellular location">
    <subcellularLocation>
        <location evidence="5 6">Cytoplasm</location>
    </subcellularLocation>
</comment>
<name>A0A2W5Q3Z0_RHOSU</name>
<dbReference type="EC" id="3.1.11.6" evidence="5"/>
<evidence type="ECO:0000256" key="7">
    <source>
        <dbReference type="SAM" id="MobiDB-lite"/>
    </source>
</evidence>
<comment type="caution">
    <text evidence="10">The sequence shown here is derived from an EMBL/GenBank/DDBJ whole genome shotgun (WGS) entry which is preliminary data.</text>
</comment>
<dbReference type="PANTHER" id="PTHR30008:SF0">
    <property type="entry name" value="EXODEOXYRIBONUCLEASE 7 LARGE SUBUNIT"/>
    <property type="match status" value="1"/>
</dbReference>
<keyword evidence="1 5" id="KW-0963">Cytoplasm</keyword>
<feature type="region of interest" description="Disordered" evidence="7">
    <location>
        <begin position="467"/>
        <end position="498"/>
    </location>
</feature>
<dbReference type="PANTHER" id="PTHR30008">
    <property type="entry name" value="EXODEOXYRIBONUCLEASE 7 LARGE SUBUNIT"/>
    <property type="match status" value="1"/>
</dbReference>
<comment type="similarity">
    <text evidence="5 6">Belongs to the XseA family.</text>
</comment>
<evidence type="ECO:0000259" key="8">
    <source>
        <dbReference type="Pfam" id="PF02601"/>
    </source>
</evidence>
<dbReference type="AlphaFoldDB" id="A0A2W5Q3Z0"/>
<evidence type="ECO:0000256" key="2">
    <source>
        <dbReference type="ARBA" id="ARBA00022722"/>
    </source>
</evidence>
<dbReference type="InterPro" id="IPR003753">
    <property type="entry name" value="Exonuc_VII_L"/>
</dbReference>
<dbReference type="GO" id="GO:0009318">
    <property type="term" value="C:exodeoxyribonuclease VII complex"/>
    <property type="evidence" value="ECO:0007669"/>
    <property type="project" value="UniProtKB-UniRule"/>
</dbReference>
<dbReference type="InterPro" id="IPR025824">
    <property type="entry name" value="OB-fold_nuc-bd_dom"/>
</dbReference>
<dbReference type="Pfam" id="PF13742">
    <property type="entry name" value="tRNA_anti_2"/>
    <property type="match status" value="1"/>
</dbReference>
<dbReference type="InterPro" id="IPR020579">
    <property type="entry name" value="Exonuc_VII_lsu_C"/>
</dbReference>
<dbReference type="NCBIfam" id="TIGR00237">
    <property type="entry name" value="xseA"/>
    <property type="match status" value="1"/>
</dbReference>
<evidence type="ECO:0000256" key="1">
    <source>
        <dbReference type="ARBA" id="ARBA00022490"/>
    </source>
</evidence>
<dbReference type="EMBL" id="QFPW01000007">
    <property type="protein sequence ID" value="PZQ49473.1"/>
    <property type="molecule type" value="Genomic_DNA"/>
</dbReference>
<keyword evidence="2 5" id="KW-0540">Nuclease</keyword>
<dbReference type="HAMAP" id="MF_00378">
    <property type="entry name" value="Exonuc_7_L"/>
    <property type="match status" value="1"/>
</dbReference>
<dbReference type="GO" id="GO:0005737">
    <property type="term" value="C:cytoplasm"/>
    <property type="evidence" value="ECO:0007669"/>
    <property type="project" value="UniProtKB-SubCell"/>
</dbReference>
<keyword evidence="4 5" id="KW-0269">Exonuclease</keyword>
<evidence type="ECO:0000313" key="10">
    <source>
        <dbReference type="EMBL" id="PZQ49473.1"/>
    </source>
</evidence>
<proteinExistence type="inferred from homology"/>
<evidence type="ECO:0000256" key="5">
    <source>
        <dbReference type="HAMAP-Rule" id="MF_00378"/>
    </source>
</evidence>
<organism evidence="10 11">
    <name type="scientific">Rhodovulum sulfidophilum</name>
    <name type="common">Rhodobacter sulfidophilus</name>
    <dbReference type="NCBI Taxonomy" id="35806"/>
    <lineage>
        <taxon>Bacteria</taxon>
        <taxon>Pseudomonadati</taxon>
        <taxon>Pseudomonadota</taxon>
        <taxon>Alphaproteobacteria</taxon>
        <taxon>Rhodobacterales</taxon>
        <taxon>Paracoccaceae</taxon>
        <taxon>Rhodovulum</taxon>
    </lineage>
</organism>
<evidence type="ECO:0000259" key="9">
    <source>
        <dbReference type="Pfam" id="PF13742"/>
    </source>
</evidence>
<feature type="domain" description="OB-fold nucleic acid binding" evidence="9">
    <location>
        <begin position="16"/>
        <end position="108"/>
    </location>
</feature>
<feature type="domain" description="Exonuclease VII large subunit C-terminal" evidence="8">
    <location>
        <begin position="132"/>
        <end position="473"/>
    </location>
</feature>